<comment type="caution">
    <text evidence="1">The sequence shown here is derived from an EMBL/GenBank/DDBJ whole genome shotgun (WGS) entry which is preliminary data.</text>
</comment>
<dbReference type="RefSeq" id="WP_154175668.1">
    <property type="nucleotide sequence ID" value="NZ_WJXZ01000007.1"/>
</dbReference>
<organism evidence="1 2">
    <name type="scientific">Larkinella terrae</name>
    <dbReference type="NCBI Taxonomy" id="2025311"/>
    <lineage>
        <taxon>Bacteria</taxon>
        <taxon>Pseudomonadati</taxon>
        <taxon>Bacteroidota</taxon>
        <taxon>Cytophagia</taxon>
        <taxon>Cytophagales</taxon>
        <taxon>Spirosomataceae</taxon>
        <taxon>Larkinella</taxon>
    </lineage>
</organism>
<reference evidence="1 2" key="1">
    <citation type="journal article" date="2018" name="Antonie Van Leeuwenhoek">
        <title>Larkinella terrae sp. nov., isolated from soil on Jeju Island, South Korea.</title>
        <authorList>
            <person name="Ten L.N."/>
            <person name="Jeon J."/>
            <person name="Park S.J."/>
            <person name="Park S."/>
            <person name="Lee S.Y."/>
            <person name="Kim M.K."/>
            <person name="Jung H.Y."/>
        </authorList>
    </citation>
    <scope>NUCLEOTIDE SEQUENCE [LARGE SCALE GENOMIC DNA]</scope>
    <source>
        <strain evidence="1 2">KCTC 52001</strain>
    </source>
</reference>
<protein>
    <submittedName>
        <fullName evidence="1">Uncharacterized protein</fullName>
    </submittedName>
</protein>
<dbReference type="OrthoDB" id="949971at2"/>
<proteinExistence type="predicted"/>
<keyword evidence="2" id="KW-1185">Reference proteome</keyword>
<evidence type="ECO:0000313" key="1">
    <source>
        <dbReference type="EMBL" id="MRS62285.1"/>
    </source>
</evidence>
<dbReference type="Proteomes" id="UP000441754">
    <property type="component" value="Unassembled WGS sequence"/>
</dbReference>
<evidence type="ECO:0000313" key="2">
    <source>
        <dbReference type="Proteomes" id="UP000441754"/>
    </source>
</evidence>
<gene>
    <name evidence="1" type="ORF">GJJ30_13375</name>
</gene>
<accession>A0A7K0EKH6</accession>
<name>A0A7K0EKH6_9BACT</name>
<dbReference type="EMBL" id="WJXZ01000007">
    <property type="protein sequence ID" value="MRS62285.1"/>
    <property type="molecule type" value="Genomic_DNA"/>
</dbReference>
<sequence length="249" mass="28313">MIRFAIVFLLAIASVYGQPNFDTGKLETEFNQNGLPDPTLQKARTLFKVGASLPILRQSSFNGYYAAISLDATVEKKLVGGLTVLAALENTFGLALDGRTTHLYSLEMPVALRYYFPLTQRQKQRVDRHSFFSPYVAFQTHNVLFSELTYSRSISYDLAREYKGTVNRAETNTFIGKGRIGDQFNLLEYAYFQLGSQHQMFKKRGYLDINVLIPSRYLIYNKRDYALASPGIVNVKLGYNLVRTSRPAR</sequence>
<dbReference type="AlphaFoldDB" id="A0A7K0EKH6"/>